<evidence type="ECO:0000256" key="1">
    <source>
        <dbReference type="SAM" id="MobiDB-lite"/>
    </source>
</evidence>
<dbReference type="GO" id="GO:0003677">
    <property type="term" value="F:DNA binding"/>
    <property type="evidence" value="ECO:0007669"/>
    <property type="project" value="InterPro"/>
</dbReference>
<dbReference type="AlphaFoldDB" id="A0AAU7ZXC4"/>
<dbReference type="InterPro" id="IPR050639">
    <property type="entry name" value="SSR_resolvase"/>
</dbReference>
<proteinExistence type="predicted"/>
<name>A0AAU7ZXC4_9BACT</name>
<protein>
    <submittedName>
        <fullName evidence="4">Recombinase family protein</fullName>
    </submittedName>
</protein>
<organism evidence="4">
    <name type="scientific">Tunturiibacter psychrotolerans</name>
    <dbReference type="NCBI Taxonomy" id="3069686"/>
    <lineage>
        <taxon>Bacteria</taxon>
        <taxon>Pseudomonadati</taxon>
        <taxon>Acidobacteriota</taxon>
        <taxon>Terriglobia</taxon>
        <taxon>Terriglobales</taxon>
        <taxon>Acidobacteriaceae</taxon>
        <taxon>Tunturiibacter</taxon>
    </lineage>
</organism>
<dbReference type="PROSITE" id="PS51737">
    <property type="entry name" value="RECOMBINASE_DNA_BIND"/>
    <property type="match status" value="1"/>
</dbReference>
<evidence type="ECO:0000259" key="3">
    <source>
        <dbReference type="PROSITE" id="PS51737"/>
    </source>
</evidence>
<dbReference type="InterPro" id="IPR038109">
    <property type="entry name" value="DNA_bind_recomb_sf"/>
</dbReference>
<feature type="domain" description="Resolvase/invertase-type recombinase catalytic" evidence="2">
    <location>
        <begin position="1"/>
        <end position="104"/>
    </location>
</feature>
<dbReference type="InterPro" id="IPR006119">
    <property type="entry name" value="Resolv_N"/>
</dbReference>
<accession>A0AAU7ZXC4</accession>
<sequence length="183" mass="20346">MLTRKIAAATVLAICSIDVLYIKVPCLRVFAAADRLTRALSDFAKIVDAFDKQGVSFVTVTQQFNTTTSMGRLTLNVLLSFAQFEREVTGERIRDKVAASKKKGMWMGGHVPKGYDRVEGKLIVNAEEAVAVRSIFLTYLECGCVRKLAEHLKHSGIRSKRWTSSTGRQRGDVVLSRGSQHRL</sequence>
<dbReference type="Pfam" id="PF00239">
    <property type="entry name" value="Resolvase"/>
    <property type="match status" value="1"/>
</dbReference>
<dbReference type="InterPro" id="IPR036162">
    <property type="entry name" value="Resolvase-like_N_sf"/>
</dbReference>
<dbReference type="SMART" id="SM00857">
    <property type="entry name" value="Resolvase"/>
    <property type="match status" value="1"/>
</dbReference>
<feature type="region of interest" description="Disordered" evidence="1">
    <location>
        <begin position="162"/>
        <end position="183"/>
    </location>
</feature>
<dbReference type="PROSITE" id="PS51736">
    <property type="entry name" value="RECOMBINASES_3"/>
    <property type="match status" value="1"/>
</dbReference>
<dbReference type="RefSeq" id="WP_353067627.1">
    <property type="nucleotide sequence ID" value="NZ_CP132942.1"/>
</dbReference>
<gene>
    <name evidence="4" type="ORF">RBB77_13190</name>
</gene>
<dbReference type="SUPFAM" id="SSF53041">
    <property type="entry name" value="Resolvase-like"/>
    <property type="match status" value="1"/>
</dbReference>
<reference evidence="4" key="2">
    <citation type="journal article" date="2024" name="Environ. Microbiol.">
        <title>Genome analysis and description of Tunturibacter gen. nov. expands the diversity of Terriglobia in tundra soils.</title>
        <authorList>
            <person name="Messyasz A."/>
            <person name="Mannisto M.K."/>
            <person name="Kerkhof L.J."/>
            <person name="Haggblom M.M."/>
        </authorList>
    </citation>
    <scope>NUCLEOTIDE SEQUENCE</scope>
    <source>
        <strain evidence="4">X5P6</strain>
    </source>
</reference>
<dbReference type="PANTHER" id="PTHR30461:SF23">
    <property type="entry name" value="DNA RECOMBINASE-RELATED"/>
    <property type="match status" value="1"/>
</dbReference>
<feature type="domain" description="Recombinase" evidence="3">
    <location>
        <begin position="112"/>
        <end position="183"/>
    </location>
</feature>
<dbReference type="InterPro" id="IPR011109">
    <property type="entry name" value="DNA_bind_recombinase_dom"/>
</dbReference>
<evidence type="ECO:0000313" key="4">
    <source>
        <dbReference type="EMBL" id="XCB35552.1"/>
    </source>
</evidence>
<dbReference type="EMBL" id="CP132942">
    <property type="protein sequence ID" value="XCB35552.1"/>
    <property type="molecule type" value="Genomic_DNA"/>
</dbReference>
<dbReference type="GO" id="GO:0000150">
    <property type="term" value="F:DNA strand exchange activity"/>
    <property type="evidence" value="ECO:0007669"/>
    <property type="project" value="InterPro"/>
</dbReference>
<evidence type="ECO:0000259" key="2">
    <source>
        <dbReference type="PROSITE" id="PS51736"/>
    </source>
</evidence>
<dbReference type="PANTHER" id="PTHR30461">
    <property type="entry name" value="DNA-INVERTASE FROM LAMBDOID PROPHAGE"/>
    <property type="match status" value="1"/>
</dbReference>
<dbReference type="CDD" id="cd03768">
    <property type="entry name" value="SR_ResInv"/>
    <property type="match status" value="1"/>
</dbReference>
<dbReference type="Gene3D" id="3.90.1750.20">
    <property type="entry name" value="Putative Large Serine Recombinase, Chain B, Domain 2"/>
    <property type="match status" value="1"/>
</dbReference>
<dbReference type="Gene3D" id="3.40.50.1390">
    <property type="entry name" value="Resolvase, N-terminal catalytic domain"/>
    <property type="match status" value="1"/>
</dbReference>
<dbReference type="KEGG" id="tpsc:RBB77_13190"/>
<reference evidence="4" key="1">
    <citation type="submission" date="2023-08" db="EMBL/GenBank/DDBJ databases">
        <authorList>
            <person name="Messyasz A."/>
            <person name="Mannisto M.K."/>
            <person name="Kerkhof L.J."/>
            <person name="Haggblom M."/>
        </authorList>
    </citation>
    <scope>NUCLEOTIDE SEQUENCE</scope>
    <source>
        <strain evidence="4">X5P6</strain>
    </source>
</reference>